<dbReference type="RefSeq" id="WP_062419462.1">
    <property type="nucleotide sequence ID" value="NZ_BBXZ01000161.1"/>
</dbReference>
<evidence type="ECO:0000259" key="2">
    <source>
        <dbReference type="Pfam" id="PF11127"/>
    </source>
</evidence>
<dbReference type="Gene3D" id="6.10.140.1340">
    <property type="match status" value="1"/>
</dbReference>
<reference evidence="4 5" key="2">
    <citation type="submission" date="2015-07" db="EMBL/GenBank/DDBJ databases">
        <title>Genome sequence of Levilinea saccharolytica DSM 16555.</title>
        <authorList>
            <person name="Hemp J."/>
            <person name="Ward L.M."/>
            <person name="Pace L.A."/>
            <person name="Fischer W.W."/>
        </authorList>
    </citation>
    <scope>NUCLEOTIDE SEQUENCE [LARGE SCALE GENOMIC DNA]</scope>
    <source>
        <strain evidence="4 5">KIBI-1</strain>
    </source>
</reference>
<keyword evidence="1" id="KW-0472">Membrane</keyword>
<dbReference type="InterPro" id="IPR021309">
    <property type="entry name" value="YgaP-like_TM"/>
</dbReference>
<evidence type="ECO:0000313" key="5">
    <source>
        <dbReference type="Proteomes" id="UP000050501"/>
    </source>
</evidence>
<dbReference type="EMBL" id="DF967975">
    <property type="protein sequence ID" value="GAP19160.1"/>
    <property type="molecule type" value="Genomic_DNA"/>
</dbReference>
<feature type="transmembrane region" description="Helical" evidence="1">
    <location>
        <begin position="41"/>
        <end position="61"/>
    </location>
</feature>
<keyword evidence="1" id="KW-0812">Transmembrane</keyword>
<gene>
    <name evidence="4" type="ORF">ADN01_00925</name>
    <name evidence="3" type="ORF">LSAC_03059</name>
</gene>
<evidence type="ECO:0000313" key="3">
    <source>
        <dbReference type="EMBL" id="GAP19160.1"/>
    </source>
</evidence>
<dbReference type="Proteomes" id="UP000050501">
    <property type="component" value="Unassembled WGS sequence"/>
</dbReference>
<accession>A0A0M9U2Y2</accession>
<dbReference type="AlphaFoldDB" id="A0A0M9U2Y2"/>
<dbReference type="STRING" id="229921.ADN01_00925"/>
<name>A0A0M9U2Y2_9CHLR</name>
<organism evidence="3">
    <name type="scientific">Levilinea saccharolytica</name>
    <dbReference type="NCBI Taxonomy" id="229921"/>
    <lineage>
        <taxon>Bacteria</taxon>
        <taxon>Bacillati</taxon>
        <taxon>Chloroflexota</taxon>
        <taxon>Anaerolineae</taxon>
        <taxon>Anaerolineales</taxon>
        <taxon>Anaerolineaceae</taxon>
        <taxon>Levilinea</taxon>
    </lineage>
</organism>
<evidence type="ECO:0000313" key="4">
    <source>
        <dbReference type="EMBL" id="KPL91524.1"/>
    </source>
</evidence>
<evidence type="ECO:0000256" key="1">
    <source>
        <dbReference type="SAM" id="Phobius"/>
    </source>
</evidence>
<dbReference type="Pfam" id="PF11127">
    <property type="entry name" value="YgaP-like_TM"/>
    <property type="match status" value="1"/>
</dbReference>
<feature type="transmembrane region" description="Helical" evidence="1">
    <location>
        <begin position="12"/>
        <end position="35"/>
    </location>
</feature>
<keyword evidence="5" id="KW-1185">Reference proteome</keyword>
<keyword evidence="1" id="KW-1133">Transmembrane helix</keyword>
<protein>
    <submittedName>
        <fullName evidence="4">Membrane protein</fullName>
    </submittedName>
</protein>
<sequence length="68" mass="7535">MQKWINEASWDRVVRVVLGLVLLVLGWGGFVSGGWGLALKIIGFVPLLTGLFGFCPIYALLKFRTNRA</sequence>
<reference evidence="3" key="1">
    <citation type="journal article" date="2015" name="Genome Announc.">
        <title>Draft Genome Sequences of Anaerolinea thermolimosa IMO-1, Bellilinea caldifistulae GOMI-1, Leptolinea tardivitalis YMTK-2, Levilinea saccharolytica KIBI-1, Longilinea arvoryzae KOME-1, Previously Described as Members of the Class Anaerolineae (Chloroflexi).</title>
        <authorList>
            <person name="Matsuura N."/>
            <person name="Tourlousse M.D."/>
            <person name="Ohashi A."/>
            <person name="Hugenholtz P."/>
            <person name="Sekiguchi Y."/>
        </authorList>
    </citation>
    <scope>NUCLEOTIDE SEQUENCE</scope>
    <source>
        <strain evidence="3">KIBI-1</strain>
    </source>
</reference>
<proteinExistence type="predicted"/>
<feature type="domain" description="Inner membrane protein YgaP-like transmembrane" evidence="2">
    <location>
        <begin position="5"/>
        <end position="67"/>
    </location>
</feature>
<dbReference type="EMBL" id="LGCM01000003">
    <property type="protein sequence ID" value="KPL91524.1"/>
    <property type="molecule type" value="Genomic_DNA"/>
</dbReference>